<proteinExistence type="predicted"/>
<keyword evidence="4" id="KW-1185">Reference proteome</keyword>
<evidence type="ECO:0000313" key="3">
    <source>
        <dbReference type="EMBL" id="NJW51324.1"/>
    </source>
</evidence>
<dbReference type="InterPro" id="IPR025970">
    <property type="entry name" value="SusE"/>
</dbReference>
<keyword evidence="1" id="KW-0732">Signal</keyword>
<gene>
    <name evidence="3" type="ORF">HC175_00155</name>
</gene>
<dbReference type="Gene3D" id="2.60.40.3620">
    <property type="match status" value="2"/>
</dbReference>
<name>A0ABX1CWG7_9FLAO</name>
<comment type="caution">
    <text evidence="3">The sequence shown here is derived from an EMBL/GenBank/DDBJ whole genome shotgun (WGS) entry which is preliminary data.</text>
</comment>
<evidence type="ECO:0000256" key="1">
    <source>
        <dbReference type="SAM" id="SignalP"/>
    </source>
</evidence>
<dbReference type="Proteomes" id="UP000703674">
    <property type="component" value="Unassembled WGS sequence"/>
</dbReference>
<reference evidence="3 4" key="1">
    <citation type="submission" date="2020-03" db="EMBL/GenBank/DDBJ databases">
        <title>Salinimicrobium sp. nov, isolated from SCS.</title>
        <authorList>
            <person name="Cao W.R."/>
        </authorList>
    </citation>
    <scope>NUCLEOTIDE SEQUENCE [LARGE SCALE GENOMIC DNA]</scope>
    <source>
        <strain evidence="4">J15B91</strain>
    </source>
</reference>
<accession>A0ABX1CWG7</accession>
<sequence length="382" mass="41222">MKKISILILALVALTGFNACTSDDDVVFIAQPDPEGISFVNTFSSTYILTSATAENTAERFVWNEIELDVPTNIVYEVQGSTTSDFSDFTIFGTTSGNNLAIKVSQLMDLAEDAGLDNDPATEAPNTGTIFVRVVASAGTAGELAHTSEVQAITVVLPEQTGEEEIDLREFYLVGNATPDNWNNNANNLPLFRDPTNPNLYHFTGKFLAGEFKLLEVRGQWQPQWGLDNGTLTSSDILGGDPGAFTVATEGYYTLTVNAEEMTYSFEPYDASGAATYTTIGILGSGTQGLHNTGADGWASDVDMTQSAFNPHLWYITGMELKDGEIKFRAGDAWDVNWGGDTPLSGKATLGGPNIPVEEGTYEIWLNDLTGRYILIPPSADE</sequence>
<dbReference type="RefSeq" id="WP_168136500.1">
    <property type="nucleotide sequence ID" value="NZ_JAAVJR010000001.1"/>
</dbReference>
<dbReference type="Pfam" id="PF14292">
    <property type="entry name" value="SusE"/>
    <property type="match status" value="1"/>
</dbReference>
<feature type="domain" description="SusE outer membrane protein" evidence="2">
    <location>
        <begin position="23"/>
        <end position="119"/>
    </location>
</feature>
<feature type="signal peptide" evidence="1">
    <location>
        <begin position="1"/>
        <end position="21"/>
    </location>
</feature>
<evidence type="ECO:0000259" key="2">
    <source>
        <dbReference type="Pfam" id="PF14292"/>
    </source>
</evidence>
<dbReference type="EMBL" id="JAAVJR010000001">
    <property type="protein sequence ID" value="NJW51324.1"/>
    <property type="molecule type" value="Genomic_DNA"/>
</dbReference>
<organism evidence="3 4">
    <name type="scientific">Salinimicrobium oceani</name>
    <dbReference type="NCBI Taxonomy" id="2722702"/>
    <lineage>
        <taxon>Bacteria</taxon>
        <taxon>Pseudomonadati</taxon>
        <taxon>Bacteroidota</taxon>
        <taxon>Flavobacteriia</taxon>
        <taxon>Flavobacteriales</taxon>
        <taxon>Flavobacteriaceae</taxon>
        <taxon>Salinimicrobium</taxon>
    </lineage>
</organism>
<feature type="chain" id="PRO_5045618010" evidence="1">
    <location>
        <begin position="22"/>
        <end position="382"/>
    </location>
</feature>
<evidence type="ECO:0000313" key="4">
    <source>
        <dbReference type="Proteomes" id="UP000703674"/>
    </source>
</evidence>
<protein>
    <submittedName>
        <fullName evidence="3">SusF/SusE family outer membrane protein</fullName>
    </submittedName>
</protein>